<protein>
    <submittedName>
        <fullName evidence="3">Uncharacterized protein</fullName>
    </submittedName>
</protein>
<sequence>MAAASVDVKVEDITVTPRKKPHCRICGMPMQGHRRDPIYGATICPSEDMVHASSVAAASPPTVKEEDVKPVVRRTPNARRRKSRAKSTPRPEIAPFPRKEYQSMPGSIAPDNELMHAPPRMVTWCQLGFVGFMGGASFFLLFYMVLVFPVDGH</sequence>
<feature type="transmembrane region" description="Helical" evidence="2">
    <location>
        <begin position="124"/>
        <end position="148"/>
    </location>
</feature>
<accession>A0A2H3BT34</accession>
<evidence type="ECO:0000256" key="1">
    <source>
        <dbReference type="SAM" id="MobiDB-lite"/>
    </source>
</evidence>
<gene>
    <name evidence="3" type="ORF">ARMSODRAFT_336787</name>
</gene>
<keyword evidence="2" id="KW-1133">Transmembrane helix</keyword>
<keyword evidence="4" id="KW-1185">Reference proteome</keyword>
<feature type="compositionally biased region" description="Basic residues" evidence="1">
    <location>
        <begin position="76"/>
        <end position="87"/>
    </location>
</feature>
<keyword evidence="2" id="KW-0812">Transmembrane</keyword>
<dbReference type="EMBL" id="KZ293438">
    <property type="protein sequence ID" value="PBK67043.1"/>
    <property type="molecule type" value="Genomic_DNA"/>
</dbReference>
<reference evidence="4" key="1">
    <citation type="journal article" date="2017" name="Nat. Ecol. Evol.">
        <title>Genome expansion and lineage-specific genetic innovations in the forest pathogenic fungi Armillaria.</title>
        <authorList>
            <person name="Sipos G."/>
            <person name="Prasanna A.N."/>
            <person name="Walter M.C."/>
            <person name="O'Connor E."/>
            <person name="Balint B."/>
            <person name="Krizsan K."/>
            <person name="Kiss B."/>
            <person name="Hess J."/>
            <person name="Varga T."/>
            <person name="Slot J."/>
            <person name="Riley R."/>
            <person name="Boka B."/>
            <person name="Rigling D."/>
            <person name="Barry K."/>
            <person name="Lee J."/>
            <person name="Mihaltcheva S."/>
            <person name="LaButti K."/>
            <person name="Lipzen A."/>
            <person name="Waldron R."/>
            <person name="Moloney N.M."/>
            <person name="Sperisen C."/>
            <person name="Kredics L."/>
            <person name="Vagvoelgyi C."/>
            <person name="Patrignani A."/>
            <person name="Fitzpatrick D."/>
            <person name="Nagy I."/>
            <person name="Doyle S."/>
            <person name="Anderson J.B."/>
            <person name="Grigoriev I.V."/>
            <person name="Gueldener U."/>
            <person name="Muensterkoetter M."/>
            <person name="Nagy L.G."/>
        </authorList>
    </citation>
    <scope>NUCLEOTIDE SEQUENCE [LARGE SCALE GENOMIC DNA]</scope>
    <source>
        <strain evidence="4">28-4</strain>
    </source>
</reference>
<dbReference type="AlphaFoldDB" id="A0A2H3BT34"/>
<proteinExistence type="predicted"/>
<evidence type="ECO:0000313" key="4">
    <source>
        <dbReference type="Proteomes" id="UP000218334"/>
    </source>
</evidence>
<evidence type="ECO:0000256" key="2">
    <source>
        <dbReference type="SAM" id="Phobius"/>
    </source>
</evidence>
<organism evidence="3 4">
    <name type="scientific">Armillaria solidipes</name>
    <dbReference type="NCBI Taxonomy" id="1076256"/>
    <lineage>
        <taxon>Eukaryota</taxon>
        <taxon>Fungi</taxon>
        <taxon>Dikarya</taxon>
        <taxon>Basidiomycota</taxon>
        <taxon>Agaricomycotina</taxon>
        <taxon>Agaricomycetes</taxon>
        <taxon>Agaricomycetidae</taxon>
        <taxon>Agaricales</taxon>
        <taxon>Marasmiineae</taxon>
        <taxon>Physalacriaceae</taxon>
        <taxon>Armillaria</taxon>
    </lineage>
</organism>
<feature type="region of interest" description="Disordered" evidence="1">
    <location>
        <begin position="55"/>
        <end position="104"/>
    </location>
</feature>
<dbReference type="Proteomes" id="UP000218334">
    <property type="component" value="Unassembled WGS sequence"/>
</dbReference>
<evidence type="ECO:0000313" key="3">
    <source>
        <dbReference type="EMBL" id="PBK67043.1"/>
    </source>
</evidence>
<name>A0A2H3BT34_9AGAR</name>
<keyword evidence="2" id="KW-0472">Membrane</keyword>